<evidence type="ECO:0000313" key="3">
    <source>
        <dbReference type="Proteomes" id="UP001501758"/>
    </source>
</evidence>
<dbReference type="Pfam" id="PF13460">
    <property type="entry name" value="NAD_binding_10"/>
    <property type="match status" value="1"/>
</dbReference>
<protein>
    <submittedName>
        <fullName evidence="2">SDR family oxidoreductase</fullName>
    </submittedName>
</protein>
<sequence>MEKILVIGATGTTGNTVIKELNNHENYHPIAMVRKEEQQAAFQKQGIETILADLTEDVNHVAEGVDKVIFAAGSKGKALETVDRKGAMKIIDASKKHRVRKLVMLSSVGADAPQEAERLQDYLQAKRDADEYLANSGLEFTIVRPGTLNNDVPTGKIRIAEQLEDRSGAIPRGDVAKVLVKSLEDQIAKREVFEILTGETIIDEALDSMVSVQ</sequence>
<organism evidence="2 3">
    <name type="scientific">Aquimarina litoralis</name>
    <dbReference type="NCBI Taxonomy" id="584605"/>
    <lineage>
        <taxon>Bacteria</taxon>
        <taxon>Pseudomonadati</taxon>
        <taxon>Bacteroidota</taxon>
        <taxon>Flavobacteriia</taxon>
        <taxon>Flavobacteriales</taxon>
        <taxon>Flavobacteriaceae</taxon>
        <taxon>Aquimarina</taxon>
    </lineage>
</organism>
<dbReference type="InterPro" id="IPR016040">
    <property type="entry name" value="NAD(P)-bd_dom"/>
</dbReference>
<dbReference type="InterPro" id="IPR000534">
    <property type="entry name" value="Semialdehyde_DH_NAD-bd"/>
</dbReference>
<name>A0ABN1IVH0_9FLAO</name>
<feature type="domain" description="Semialdehyde dehydrogenase NAD-binding" evidence="1">
    <location>
        <begin position="3"/>
        <end position="116"/>
    </location>
</feature>
<accession>A0ABN1IVH0</accession>
<dbReference type="RefSeq" id="WP_343912572.1">
    <property type="nucleotide sequence ID" value="NZ_BAAAGE010000002.1"/>
</dbReference>
<dbReference type="CDD" id="cd05243">
    <property type="entry name" value="SDR_a5"/>
    <property type="match status" value="1"/>
</dbReference>
<evidence type="ECO:0000259" key="1">
    <source>
        <dbReference type="SMART" id="SM00859"/>
    </source>
</evidence>
<dbReference type="PANTHER" id="PTHR15020">
    <property type="entry name" value="FLAVIN REDUCTASE-RELATED"/>
    <property type="match status" value="1"/>
</dbReference>
<dbReference type="SUPFAM" id="SSF51735">
    <property type="entry name" value="NAD(P)-binding Rossmann-fold domains"/>
    <property type="match status" value="1"/>
</dbReference>
<dbReference type="InterPro" id="IPR036291">
    <property type="entry name" value="NAD(P)-bd_dom_sf"/>
</dbReference>
<dbReference type="SMART" id="SM00859">
    <property type="entry name" value="Semialdhyde_dh"/>
    <property type="match status" value="1"/>
</dbReference>
<keyword evidence="3" id="KW-1185">Reference proteome</keyword>
<comment type="caution">
    <text evidence="2">The sequence shown here is derived from an EMBL/GenBank/DDBJ whole genome shotgun (WGS) entry which is preliminary data.</text>
</comment>
<proteinExistence type="predicted"/>
<dbReference type="Proteomes" id="UP001501758">
    <property type="component" value="Unassembled WGS sequence"/>
</dbReference>
<evidence type="ECO:0000313" key="2">
    <source>
        <dbReference type="EMBL" id="GAA0722151.1"/>
    </source>
</evidence>
<reference evidence="2 3" key="1">
    <citation type="journal article" date="2019" name="Int. J. Syst. Evol. Microbiol.">
        <title>The Global Catalogue of Microorganisms (GCM) 10K type strain sequencing project: providing services to taxonomists for standard genome sequencing and annotation.</title>
        <authorList>
            <consortium name="The Broad Institute Genomics Platform"/>
            <consortium name="The Broad Institute Genome Sequencing Center for Infectious Disease"/>
            <person name="Wu L."/>
            <person name="Ma J."/>
        </authorList>
    </citation>
    <scope>NUCLEOTIDE SEQUENCE [LARGE SCALE GENOMIC DNA]</scope>
    <source>
        <strain evidence="2 3">JCM 15974</strain>
    </source>
</reference>
<dbReference type="EMBL" id="BAAAGE010000002">
    <property type="protein sequence ID" value="GAA0722151.1"/>
    <property type="molecule type" value="Genomic_DNA"/>
</dbReference>
<gene>
    <name evidence="2" type="ORF">GCM10009430_24270</name>
</gene>
<dbReference type="Gene3D" id="3.40.50.720">
    <property type="entry name" value="NAD(P)-binding Rossmann-like Domain"/>
    <property type="match status" value="1"/>
</dbReference>
<dbReference type="PANTHER" id="PTHR15020:SF50">
    <property type="entry name" value="UPF0659 PROTEIN YMR090W"/>
    <property type="match status" value="1"/>
</dbReference>